<evidence type="ECO:0000313" key="3">
    <source>
        <dbReference type="Proteomes" id="UP001198571"/>
    </source>
</evidence>
<keyword evidence="3" id="KW-1185">Reference proteome</keyword>
<reference evidence="2 3" key="1">
    <citation type="submission" date="2020-07" db="EMBL/GenBank/DDBJ databases">
        <title>Pseudogemmobacter sp. nov., isolated from poultry manure in Taiwan.</title>
        <authorList>
            <person name="Lin S.-Y."/>
            <person name="Tang Y.-S."/>
            <person name="Young C.-C."/>
        </authorList>
    </citation>
    <scope>NUCLEOTIDE SEQUENCE [LARGE SCALE GENOMIC DNA]</scope>
    <source>
        <strain evidence="2 3">CC-YST710</strain>
    </source>
</reference>
<gene>
    <name evidence="2" type="ORF">H0485_20860</name>
</gene>
<keyword evidence="1" id="KW-0472">Membrane</keyword>
<dbReference type="EMBL" id="JACDXX010000056">
    <property type="protein sequence ID" value="MCB5412417.1"/>
    <property type="molecule type" value="Genomic_DNA"/>
</dbReference>
<comment type="caution">
    <text evidence="2">The sequence shown here is derived from an EMBL/GenBank/DDBJ whole genome shotgun (WGS) entry which is preliminary data.</text>
</comment>
<name>A0ABS8CSP1_9RHOB</name>
<protein>
    <submittedName>
        <fullName evidence="2">Uncharacterized protein</fullName>
    </submittedName>
</protein>
<feature type="transmembrane region" description="Helical" evidence="1">
    <location>
        <begin position="69"/>
        <end position="90"/>
    </location>
</feature>
<accession>A0ABS8CSP1</accession>
<dbReference type="Proteomes" id="UP001198571">
    <property type="component" value="Unassembled WGS sequence"/>
</dbReference>
<organism evidence="2 3">
    <name type="scientific">Pseudogemmobacter faecipullorum</name>
    <dbReference type="NCBI Taxonomy" id="2755041"/>
    <lineage>
        <taxon>Bacteria</taxon>
        <taxon>Pseudomonadati</taxon>
        <taxon>Pseudomonadota</taxon>
        <taxon>Alphaproteobacteria</taxon>
        <taxon>Rhodobacterales</taxon>
        <taxon>Paracoccaceae</taxon>
        <taxon>Pseudogemmobacter</taxon>
    </lineage>
</organism>
<evidence type="ECO:0000313" key="2">
    <source>
        <dbReference type="EMBL" id="MCB5412417.1"/>
    </source>
</evidence>
<evidence type="ECO:0000256" key="1">
    <source>
        <dbReference type="SAM" id="Phobius"/>
    </source>
</evidence>
<feature type="transmembrane region" description="Helical" evidence="1">
    <location>
        <begin position="96"/>
        <end position="115"/>
    </location>
</feature>
<dbReference type="RefSeq" id="WP_226937836.1">
    <property type="nucleotide sequence ID" value="NZ_JACDXX010000056.1"/>
</dbReference>
<sequence length="120" mass="12763">MIAISALVTTAAFIGGAVQTPERLRIDPVRTSHNNLSSDAVQWVPAALSSGVLGWTIETVDLTRHSEALLLWIGVFLTLYSLAVVLTNILEKEPKRIAAVSAICMLPAFCVGYAASRLAG</sequence>
<keyword evidence="1" id="KW-0812">Transmembrane</keyword>
<proteinExistence type="predicted"/>
<keyword evidence="1" id="KW-1133">Transmembrane helix</keyword>